<dbReference type="EMBL" id="QVFU01000029">
    <property type="protein sequence ID" value="RFS44455.1"/>
    <property type="molecule type" value="Genomic_DNA"/>
</dbReference>
<dbReference type="RefSeq" id="WP_117229907.1">
    <property type="nucleotide sequence ID" value="NZ_CP061725.1"/>
</dbReference>
<dbReference type="AlphaFoldDB" id="A0A372FUM1"/>
<proteinExistence type="predicted"/>
<protein>
    <submittedName>
        <fullName evidence="1">Uncharacterized protein</fullName>
    </submittedName>
</protein>
<reference evidence="1 2" key="1">
    <citation type="submission" date="2018-08" db="EMBL/GenBank/DDBJ databases">
        <title>Verrucosispora craniellae sp. nov., isolated from a marine sponge in the South China Sea.</title>
        <authorList>
            <person name="Li L."/>
            <person name="Lin H.W."/>
        </authorList>
    </citation>
    <scope>NUCLEOTIDE SEQUENCE [LARGE SCALE GENOMIC DNA]</scope>
    <source>
        <strain evidence="1 2">LHW63014</strain>
    </source>
</reference>
<dbReference type="Proteomes" id="UP000262621">
    <property type="component" value="Unassembled WGS sequence"/>
</dbReference>
<evidence type="ECO:0000313" key="1">
    <source>
        <dbReference type="EMBL" id="RFS44455.1"/>
    </source>
</evidence>
<accession>A0A372FUM1</accession>
<name>A0A372FUM1_9ACTN</name>
<comment type="caution">
    <text evidence="1">The sequence shown here is derived from an EMBL/GenBank/DDBJ whole genome shotgun (WGS) entry which is preliminary data.</text>
</comment>
<gene>
    <name evidence="1" type="ORF">D0Q02_21910</name>
</gene>
<organism evidence="1 2">
    <name type="scientific">Micromonospora craniellae</name>
    <dbReference type="NCBI Taxonomy" id="2294034"/>
    <lineage>
        <taxon>Bacteria</taxon>
        <taxon>Bacillati</taxon>
        <taxon>Actinomycetota</taxon>
        <taxon>Actinomycetes</taxon>
        <taxon>Micromonosporales</taxon>
        <taxon>Micromonosporaceae</taxon>
        <taxon>Micromonospora</taxon>
    </lineage>
</organism>
<dbReference type="OrthoDB" id="4276070at2"/>
<evidence type="ECO:0000313" key="2">
    <source>
        <dbReference type="Proteomes" id="UP000262621"/>
    </source>
</evidence>
<keyword evidence="2" id="KW-1185">Reference proteome</keyword>
<sequence>MTPPLSRTNAEAHLYMDLHPCSCGDARFPRQSAVVATADGELASRYTGACAGCGQERKFVFRLPPELGTPGAGFRYGGDEPSELLDPGEWLLVADAYAGQVPATPADGDAGQRARAALTRAVAALDEVGKFIPADGDAVPQAAIDSDRGLQLHQREPGRFRRDRLRAVRDAYAGMLAQLG</sequence>